<sequence>MAAGACREHVWDDAWHEAPYRAEDEEVKDEEVHETASASADQIPDLESCEQWDEGLEPKCELDPYLADRAGTKDEDDEETEASTGGLTLLTGELLSFLHADKSNGSRFVERMQVQADAAVLSASRRLWQLGALEPGELYGQVQLTALGTWMATALSKPPSELPLSLSPAVLRALFFGSAWKCLVPVAAAMVLLQPLPGGLTPNKDLRKLWQKVRKTPPSGSQTCWSGHFVMVAAYLKWKEWKAQDKERHRKGDVVWEALDARVMAMCRYANVALGYCGDDVTAVLDGEEHMPQGTSRRRAWTVQAMLGDGDGRRECVLAALCAALVPRPGDGWRLRGEPIDGFEVEVGSTVSSAHACIFGASAPQRVSDKEVEFGGAQCRLKPGLEGSLAEVHEIRSQLSSQTEAMLQSLGDQEMHGRQKPDFGFSDDLISATLAFLASPRGDFLYRPEESAVMSEGAAEEVGLGVLTLLGRAEAGSLCGQDQPVPKRHGYKDALGGRMVPAKPLLWQGQGQGSAARRSGDESGADVREELPEARPERPERPENGERCLEDWATGLVQAALLAALKRRSAAAERFDVAATLKQRELGAEAAAAAGRTRALRLLSAPKLAAVEQLNERKRKAVELEDYAPLCLLGSEPLFDFHGRTFKEAEIQAMAQDTVQMQARVREQAVRLAAAMLGRKGDGSESDLWIEVERHLEENAGLKPVPWCCVQDTAMWAKSFLPGPLSVSSISRLVRRPTRSEAKADAKDEVPSTDPERSAGPSEGLQSSSPLQRHADDLPAPILPEAEAPVVQDLVSSRVRGRPPPACPRAFKMITFRKPCACEACDPQELVGRRSPLLDLTGGALPSFGRSSSSPQLGAPRASASRTRSLSPRAGGSGAPLRSAPVYCDWSSLYVLHGQPGILQAQALRRLRDHQEDTLLQYGASRSPAVWESPSSRSTGKSCAYQATPATKEELQRPIPTPRTRAKSASSLRRQQSAPSIRQRSERSERSEGAAARSTRPKEPRSCSARRRCEGPADEPPLLEEEKRDVTKLPLTFETMFGATGDEVSLENREAVEAILMDLHSVAHPLCEHFRIRYDFLLEQHCQERKAGVARRTPKWMGGEERYLTTVRLRVRRHPAKGDPQKDFIGRGAQIAVLLHELAHLRHMNHGEEFMFFLKDIFTEAARRKLLDPTVSNELPSCRAWENLIYQTGGDVADEELMRLFDPSGDPTSCATPRNGFRDLAPEIAAIQTSASQPGLGGLGHRGAGGLEPPETHNIPDSAVPNPDDQQESPQAPGPSSPEEHGNGGAPDALPKREEKAPKALTKGSPPDRSRKPKGPKGPKTELQGQTKASQAQPGGQPPKKEQKPTKQPTAQPKAQPMSPGNHRDRPRQGAAPKARQGAARAARPSSVPCGGAESKRKPGGVCEEGQASRGRVLKPKGTQLPQRGELA</sequence>
<reference evidence="2 3" key="1">
    <citation type="submission" date="2016-02" db="EMBL/GenBank/DDBJ databases">
        <title>Genome analysis of coral dinoflagellate symbionts highlights evolutionary adaptations to a symbiotic lifestyle.</title>
        <authorList>
            <person name="Aranda M."/>
            <person name="Li Y."/>
            <person name="Liew Y.J."/>
            <person name="Baumgarten S."/>
            <person name="Simakov O."/>
            <person name="Wilson M."/>
            <person name="Piel J."/>
            <person name="Ashoor H."/>
            <person name="Bougouffa S."/>
            <person name="Bajic V.B."/>
            <person name="Ryu T."/>
            <person name="Ravasi T."/>
            <person name="Bayer T."/>
            <person name="Micklem G."/>
            <person name="Kim H."/>
            <person name="Bhak J."/>
            <person name="Lajeunesse T.C."/>
            <person name="Voolstra C.R."/>
        </authorList>
    </citation>
    <scope>NUCLEOTIDE SEQUENCE [LARGE SCALE GENOMIC DNA]</scope>
    <source>
        <strain evidence="2 3">CCMP2467</strain>
    </source>
</reference>
<evidence type="ECO:0000313" key="2">
    <source>
        <dbReference type="EMBL" id="OLQ14094.1"/>
    </source>
</evidence>
<feature type="region of interest" description="Disordered" evidence="1">
    <location>
        <begin position="14"/>
        <end position="54"/>
    </location>
</feature>
<feature type="region of interest" description="Disordered" evidence="1">
    <location>
        <begin position="846"/>
        <end position="880"/>
    </location>
</feature>
<name>A0A1Q9F311_SYMMI</name>
<dbReference type="EMBL" id="LSRX01000020">
    <property type="protein sequence ID" value="OLQ14094.1"/>
    <property type="molecule type" value="Genomic_DNA"/>
</dbReference>
<feature type="compositionally biased region" description="Low complexity" evidence="1">
    <location>
        <begin position="1373"/>
        <end position="1389"/>
    </location>
</feature>
<dbReference type="Gene3D" id="3.30.2010.10">
    <property type="entry name" value="Metalloproteases ('zincins'), catalytic domain"/>
    <property type="match status" value="1"/>
</dbReference>
<feature type="region of interest" description="Disordered" evidence="1">
    <location>
        <begin position="925"/>
        <end position="1030"/>
    </location>
</feature>
<dbReference type="Proteomes" id="UP000186817">
    <property type="component" value="Unassembled WGS sequence"/>
</dbReference>
<evidence type="ECO:0008006" key="4">
    <source>
        <dbReference type="Google" id="ProtNLM"/>
    </source>
</evidence>
<feature type="region of interest" description="Disordered" evidence="1">
    <location>
        <begin position="734"/>
        <end position="777"/>
    </location>
</feature>
<feature type="compositionally biased region" description="Basic and acidic residues" evidence="1">
    <location>
        <begin position="983"/>
        <end position="992"/>
    </location>
</feature>
<feature type="compositionally biased region" description="Gly residues" evidence="1">
    <location>
        <begin position="1239"/>
        <end position="1250"/>
    </location>
</feature>
<protein>
    <recommendedName>
        <fullName evidence="4">WLM domain-containing protein</fullName>
    </recommendedName>
</protein>
<feature type="compositionally biased region" description="Basic and acidic residues" evidence="1">
    <location>
        <begin position="738"/>
        <end position="757"/>
    </location>
</feature>
<feature type="region of interest" description="Disordered" evidence="1">
    <location>
        <begin position="1235"/>
        <end position="1432"/>
    </location>
</feature>
<dbReference type="OrthoDB" id="447842at2759"/>
<feature type="compositionally biased region" description="Polar residues" evidence="1">
    <location>
        <begin position="967"/>
        <end position="979"/>
    </location>
</feature>
<feature type="region of interest" description="Disordered" evidence="1">
    <location>
        <begin position="507"/>
        <end position="545"/>
    </location>
</feature>
<accession>A0A1Q9F311</accession>
<feature type="compositionally biased region" description="Basic and acidic residues" evidence="1">
    <location>
        <begin position="518"/>
        <end position="545"/>
    </location>
</feature>
<proteinExistence type="predicted"/>
<feature type="compositionally biased region" description="Low complexity" evidence="1">
    <location>
        <begin position="1350"/>
        <end position="1361"/>
    </location>
</feature>
<organism evidence="2 3">
    <name type="scientific">Symbiodinium microadriaticum</name>
    <name type="common">Dinoflagellate</name>
    <name type="synonym">Zooxanthella microadriatica</name>
    <dbReference type="NCBI Taxonomy" id="2951"/>
    <lineage>
        <taxon>Eukaryota</taxon>
        <taxon>Sar</taxon>
        <taxon>Alveolata</taxon>
        <taxon>Dinophyceae</taxon>
        <taxon>Suessiales</taxon>
        <taxon>Symbiodiniaceae</taxon>
        <taxon>Symbiodinium</taxon>
    </lineage>
</organism>
<keyword evidence="3" id="KW-1185">Reference proteome</keyword>
<comment type="caution">
    <text evidence="2">The sequence shown here is derived from an EMBL/GenBank/DDBJ whole genome shotgun (WGS) entry which is preliminary data.</text>
</comment>
<evidence type="ECO:0000256" key="1">
    <source>
        <dbReference type="SAM" id="MobiDB-lite"/>
    </source>
</evidence>
<feature type="compositionally biased region" description="Basic and acidic residues" evidence="1">
    <location>
        <begin position="1000"/>
        <end position="1015"/>
    </location>
</feature>
<gene>
    <name evidence="2" type="ORF">AK812_SmicGene1882</name>
</gene>
<evidence type="ECO:0000313" key="3">
    <source>
        <dbReference type="Proteomes" id="UP000186817"/>
    </source>
</evidence>